<comment type="caution">
    <text evidence="1">The sequence shown here is derived from an EMBL/GenBank/DDBJ whole genome shotgun (WGS) entry which is preliminary data.</text>
</comment>
<sequence length="385" mass="44859">MDINLKNQIRTAIAPWIGSAKKPFFTIEELVVVAATLNPHYTQKALLLWIMKHFRYYNELALALACTWQLFGEPYGEEARSLYKFFEFKNAFEKVFDQFEVPLVLNSDEDDGEGSDEEMDQKPSPTTWSVTSSAARIFLGPKLWSSETKSDAFPFMRLPRELRDEIYELALVMPKSGISVDTIDSGDGSKNGPFSFEVFSRDYNESHWRRSYIHKFDPDKDRIDQVHFFSNKRILECRPFQSNLALLLVSKQLYQEAMPIFYGGNHFARSTIGDLRRFLEFTPESRKDYIGHVSFHMNNQVARIARTTFELLKEVKYLREIDTWISETELGAVQTRRKSKKYFDMLKIPGLQVLGIKAYLGPLMTMEVKSETLNRQRKRKADTQR</sequence>
<dbReference type="EMBL" id="JAUTXU010000261">
    <property type="protein sequence ID" value="KAK3691616.1"/>
    <property type="molecule type" value="Genomic_DNA"/>
</dbReference>
<evidence type="ECO:0000313" key="1">
    <source>
        <dbReference type="EMBL" id="KAK3691616.1"/>
    </source>
</evidence>
<dbReference type="Proteomes" id="UP001281147">
    <property type="component" value="Unassembled WGS sequence"/>
</dbReference>
<keyword evidence="2" id="KW-1185">Reference proteome</keyword>
<reference evidence="1" key="1">
    <citation type="submission" date="2023-07" db="EMBL/GenBank/DDBJ databases">
        <title>Black Yeasts Isolated from many extreme environments.</title>
        <authorList>
            <person name="Coleine C."/>
            <person name="Stajich J.E."/>
            <person name="Selbmann L."/>
        </authorList>
    </citation>
    <scope>NUCLEOTIDE SEQUENCE</scope>
    <source>
        <strain evidence="1">CCFEE 5714</strain>
    </source>
</reference>
<accession>A0ACC3MGT4</accession>
<gene>
    <name evidence="1" type="ORF">LTR37_018533</name>
</gene>
<evidence type="ECO:0000313" key="2">
    <source>
        <dbReference type="Proteomes" id="UP001281147"/>
    </source>
</evidence>
<organism evidence="1 2">
    <name type="scientific">Vermiconidia calcicola</name>
    <dbReference type="NCBI Taxonomy" id="1690605"/>
    <lineage>
        <taxon>Eukaryota</taxon>
        <taxon>Fungi</taxon>
        <taxon>Dikarya</taxon>
        <taxon>Ascomycota</taxon>
        <taxon>Pezizomycotina</taxon>
        <taxon>Dothideomycetes</taxon>
        <taxon>Dothideomycetidae</taxon>
        <taxon>Mycosphaerellales</taxon>
        <taxon>Extremaceae</taxon>
        <taxon>Vermiconidia</taxon>
    </lineage>
</organism>
<name>A0ACC3MGT4_9PEZI</name>
<proteinExistence type="predicted"/>
<protein>
    <submittedName>
        <fullName evidence="1">Uncharacterized protein</fullName>
    </submittedName>
</protein>